<reference evidence="5" key="1">
    <citation type="submission" date="2016-06" db="UniProtKB">
        <authorList>
            <consortium name="WormBaseParasite"/>
        </authorList>
    </citation>
    <scope>IDENTIFICATION</scope>
</reference>
<dbReference type="AlphaFoldDB" id="A0A183V2T2"/>
<keyword evidence="4" id="KW-1185">Reference proteome</keyword>
<organism evidence="4 5">
    <name type="scientific">Toxocara canis</name>
    <name type="common">Canine roundworm</name>
    <dbReference type="NCBI Taxonomy" id="6265"/>
    <lineage>
        <taxon>Eukaryota</taxon>
        <taxon>Metazoa</taxon>
        <taxon>Ecdysozoa</taxon>
        <taxon>Nematoda</taxon>
        <taxon>Chromadorea</taxon>
        <taxon>Rhabditida</taxon>
        <taxon>Spirurina</taxon>
        <taxon>Ascaridomorpha</taxon>
        <taxon>Ascaridoidea</taxon>
        <taxon>Toxocaridae</taxon>
        <taxon>Toxocara</taxon>
    </lineage>
</organism>
<dbReference type="CDD" id="cd14473">
    <property type="entry name" value="FERM_B-lobe"/>
    <property type="match status" value="1"/>
</dbReference>
<dbReference type="SMART" id="SM00295">
    <property type="entry name" value="B41"/>
    <property type="match status" value="1"/>
</dbReference>
<dbReference type="InterPro" id="IPR019748">
    <property type="entry name" value="FERM_central"/>
</dbReference>
<evidence type="ECO:0000256" key="1">
    <source>
        <dbReference type="SAM" id="MobiDB-lite"/>
    </source>
</evidence>
<dbReference type="Gene3D" id="1.20.80.10">
    <property type="match status" value="2"/>
</dbReference>
<dbReference type="Proteomes" id="UP000050794">
    <property type="component" value="Unassembled WGS sequence"/>
</dbReference>
<dbReference type="PROSITE" id="PS50057">
    <property type="entry name" value="FERM_3"/>
    <property type="match status" value="1"/>
</dbReference>
<proteinExistence type="predicted"/>
<evidence type="ECO:0000313" key="3">
    <source>
        <dbReference type="EMBL" id="VDM46373.1"/>
    </source>
</evidence>
<evidence type="ECO:0000313" key="5">
    <source>
        <dbReference type="WBParaSite" id="TCNE_0001505201-mRNA-1"/>
    </source>
</evidence>
<dbReference type="EMBL" id="UYWY01022604">
    <property type="protein sequence ID" value="VDM46373.1"/>
    <property type="molecule type" value="Genomic_DNA"/>
</dbReference>
<reference evidence="3 4" key="2">
    <citation type="submission" date="2018-11" db="EMBL/GenBank/DDBJ databases">
        <authorList>
            <consortium name="Pathogen Informatics"/>
        </authorList>
    </citation>
    <scope>NUCLEOTIDE SEQUENCE [LARGE SCALE GENOMIC DNA]</scope>
</reference>
<dbReference type="SUPFAM" id="SSF47031">
    <property type="entry name" value="Second domain of FERM"/>
    <property type="match status" value="2"/>
</dbReference>
<accession>A0A183V2T2</accession>
<sequence length="596" mass="67088">MFRFCIICFKDVISSLAEKLRLTCVDYFSLVLETSHGSRSSRFSLLANEQKLCDVAARPCSGKARCLFRVVFVPREAVSLYARDPNAFEYFYQQCVADVVSGRFACEMRYEACIRLAALHLRQVALDTNCFKEGRVSVSKLEYVFDFSSFNYFYAKLFPSAFTDLQWRLNIEVMVVAEPTPEELTIDRGENWGETIPSCFYVAQRKAAIFNEITYRKEYGLENFLPSILLDNVRRRDIKKHLRFYLKKDNNESNSTSSCAFGTCTTSSKPLSVSSSWDSDTRMSLRIKYVQIVSHLPTLGGRCFSVTFKESQTDMIMQVDATAGILVRHPGKSNQPTISIAFELFDALSVVRESDVLRVLVIQLRNNYHQGLEFIVDKDDIDDLILYIKGYYKLAIGCELPCSYCEISLDDSTLGPSAPPYRTIHAVFPAGWNYSIDSSPGEKLVNLSLEPPAYSIAIETCPGIRQQQQYVCLFHSGDSERFSSSSDTEESSCHCSLRDSIKRDKTETRSTRSFDQTSFGANSSDQVPSTNNFAGALNAVRLLLFKDQIEKLLMLIPNAAHTDPDLIDLTVTPLGDENVAYTTFSASDMSSLSPEG</sequence>
<feature type="region of interest" description="Disordered" evidence="1">
    <location>
        <begin position="506"/>
        <end position="526"/>
    </location>
</feature>
<dbReference type="InterPro" id="IPR000299">
    <property type="entry name" value="FERM_domain"/>
</dbReference>
<dbReference type="InterPro" id="IPR014352">
    <property type="entry name" value="FERM/acyl-CoA-bd_prot_sf"/>
</dbReference>
<dbReference type="PANTHER" id="PTHR46221">
    <property type="entry name" value="FERM AND PDZ DOMAIN-CONTAINING PROTEIN FAMILY MEMBER"/>
    <property type="match status" value="1"/>
</dbReference>
<evidence type="ECO:0000313" key="4">
    <source>
        <dbReference type="Proteomes" id="UP000050794"/>
    </source>
</evidence>
<dbReference type="WBParaSite" id="TCNE_0001505201-mRNA-1">
    <property type="protein sequence ID" value="TCNE_0001505201-mRNA-1"/>
    <property type="gene ID" value="TCNE_0001505201"/>
</dbReference>
<dbReference type="InterPro" id="IPR019749">
    <property type="entry name" value="Band_41_domain"/>
</dbReference>
<dbReference type="InterPro" id="IPR035963">
    <property type="entry name" value="FERM_2"/>
</dbReference>
<protein>
    <submittedName>
        <fullName evidence="5">FERM domain-containing protein</fullName>
    </submittedName>
</protein>
<name>A0A183V2T2_TOXCA</name>
<evidence type="ECO:0000259" key="2">
    <source>
        <dbReference type="PROSITE" id="PS50057"/>
    </source>
</evidence>
<dbReference type="Pfam" id="PF00373">
    <property type="entry name" value="FERM_M"/>
    <property type="match status" value="1"/>
</dbReference>
<dbReference type="PANTHER" id="PTHR46221:SF3">
    <property type="entry name" value="FERM AND PDZ DOMAIN-CONTAINING PROTEIN 4"/>
    <property type="match status" value="1"/>
</dbReference>
<feature type="compositionally biased region" description="Polar residues" evidence="1">
    <location>
        <begin position="513"/>
        <end position="526"/>
    </location>
</feature>
<gene>
    <name evidence="3" type="ORF">TCNE_LOCUS15052</name>
</gene>
<feature type="domain" description="FERM" evidence="2">
    <location>
        <begin position="1"/>
        <end position="399"/>
    </location>
</feature>